<dbReference type="InterPro" id="IPR051834">
    <property type="entry name" value="RING_finger_E3_ligase"/>
</dbReference>
<dbReference type="PROSITE" id="PS50199">
    <property type="entry name" value="ZF_RANBP2_2"/>
    <property type="match status" value="1"/>
</dbReference>
<feature type="region of interest" description="Disordered" evidence="5">
    <location>
        <begin position="32"/>
        <end position="118"/>
    </location>
</feature>
<dbReference type="EC" id="2.3.2.27" evidence="8"/>
<accession>A0A1Z5JRM4</accession>
<dbReference type="PROSITE" id="PS01358">
    <property type="entry name" value="ZF_RANBP2_1"/>
    <property type="match status" value="1"/>
</dbReference>
<comment type="caution">
    <text evidence="8">The sequence shown here is derived from an EMBL/GenBank/DDBJ whole genome shotgun (WGS) entry which is preliminary data.</text>
</comment>
<protein>
    <submittedName>
        <fullName evidence="8">E3 ubiquitin-protein ligase Arkadia</fullName>
        <ecNumber evidence="8">2.3.2.27</ecNumber>
    </submittedName>
</protein>
<dbReference type="SMART" id="SM00547">
    <property type="entry name" value="ZnF_RBZ"/>
    <property type="match status" value="1"/>
</dbReference>
<feature type="compositionally biased region" description="Basic and acidic residues" evidence="5">
    <location>
        <begin position="32"/>
        <end position="45"/>
    </location>
</feature>
<keyword evidence="2 4" id="KW-0863">Zinc-finger</keyword>
<evidence type="ECO:0000256" key="3">
    <source>
        <dbReference type="ARBA" id="ARBA00022833"/>
    </source>
</evidence>
<dbReference type="PANTHER" id="PTHR45931">
    <property type="entry name" value="SI:CH211-59O9.10"/>
    <property type="match status" value="1"/>
</dbReference>
<dbReference type="GO" id="GO:0006511">
    <property type="term" value="P:ubiquitin-dependent protein catabolic process"/>
    <property type="evidence" value="ECO:0007669"/>
    <property type="project" value="TreeGrafter"/>
</dbReference>
<keyword evidence="9" id="KW-1185">Reference proteome</keyword>
<feature type="domain" description="RanBP2-type" evidence="7">
    <location>
        <begin position="136"/>
        <end position="165"/>
    </location>
</feature>
<dbReference type="InterPro" id="IPR013083">
    <property type="entry name" value="Znf_RING/FYVE/PHD"/>
</dbReference>
<name>A0A1Z5JRM4_FISSO</name>
<evidence type="ECO:0000313" key="9">
    <source>
        <dbReference type="Proteomes" id="UP000198406"/>
    </source>
</evidence>
<keyword evidence="8" id="KW-0808">Transferase</keyword>
<reference evidence="8 9" key="1">
    <citation type="journal article" date="2015" name="Plant Cell">
        <title>Oil accumulation by the oleaginous diatom Fistulifera solaris as revealed by the genome and transcriptome.</title>
        <authorList>
            <person name="Tanaka T."/>
            <person name="Maeda Y."/>
            <person name="Veluchamy A."/>
            <person name="Tanaka M."/>
            <person name="Abida H."/>
            <person name="Marechal E."/>
            <person name="Bowler C."/>
            <person name="Muto M."/>
            <person name="Sunaga Y."/>
            <person name="Tanaka M."/>
            <person name="Yoshino T."/>
            <person name="Taniguchi T."/>
            <person name="Fukuda Y."/>
            <person name="Nemoto M."/>
            <person name="Matsumoto M."/>
            <person name="Wong P.S."/>
            <person name="Aburatani S."/>
            <person name="Fujibuchi W."/>
        </authorList>
    </citation>
    <scope>NUCLEOTIDE SEQUENCE [LARGE SCALE GENOMIC DNA]</scope>
    <source>
        <strain evidence="8 9">JPCC DA0580</strain>
    </source>
</reference>
<dbReference type="GO" id="GO:0008270">
    <property type="term" value="F:zinc ion binding"/>
    <property type="evidence" value="ECO:0007669"/>
    <property type="project" value="UniProtKB-KW"/>
</dbReference>
<feature type="domain" description="RING-type" evidence="6">
    <location>
        <begin position="348"/>
        <end position="389"/>
    </location>
</feature>
<dbReference type="InParanoid" id="A0A1Z5JRM4"/>
<organism evidence="8 9">
    <name type="scientific">Fistulifera solaris</name>
    <name type="common">Oleaginous diatom</name>
    <dbReference type="NCBI Taxonomy" id="1519565"/>
    <lineage>
        <taxon>Eukaryota</taxon>
        <taxon>Sar</taxon>
        <taxon>Stramenopiles</taxon>
        <taxon>Ochrophyta</taxon>
        <taxon>Bacillariophyta</taxon>
        <taxon>Bacillariophyceae</taxon>
        <taxon>Bacillariophycidae</taxon>
        <taxon>Naviculales</taxon>
        <taxon>Naviculaceae</taxon>
        <taxon>Fistulifera</taxon>
    </lineage>
</organism>
<dbReference type="PROSITE" id="PS50089">
    <property type="entry name" value="ZF_RING_2"/>
    <property type="match status" value="1"/>
</dbReference>
<evidence type="ECO:0000256" key="5">
    <source>
        <dbReference type="SAM" id="MobiDB-lite"/>
    </source>
</evidence>
<dbReference type="SMART" id="SM00184">
    <property type="entry name" value="RING"/>
    <property type="match status" value="1"/>
</dbReference>
<proteinExistence type="predicted"/>
<dbReference type="InterPro" id="IPR001876">
    <property type="entry name" value="Znf_RanBP2"/>
</dbReference>
<dbReference type="CDD" id="cd16454">
    <property type="entry name" value="RING-H2_PA-TM-RING"/>
    <property type="match status" value="1"/>
</dbReference>
<gene>
    <name evidence="8" type="ORF">FisN_23Lh201</name>
</gene>
<dbReference type="EMBL" id="BDSP01000108">
    <property type="protein sequence ID" value="GAX16667.1"/>
    <property type="molecule type" value="Genomic_DNA"/>
</dbReference>
<dbReference type="AlphaFoldDB" id="A0A1Z5JRM4"/>
<evidence type="ECO:0000313" key="8">
    <source>
        <dbReference type="EMBL" id="GAX16667.1"/>
    </source>
</evidence>
<evidence type="ECO:0000259" key="6">
    <source>
        <dbReference type="PROSITE" id="PS50089"/>
    </source>
</evidence>
<dbReference type="SUPFAM" id="SSF90209">
    <property type="entry name" value="Ran binding protein zinc finger-like"/>
    <property type="match status" value="1"/>
</dbReference>
<dbReference type="GO" id="GO:0061630">
    <property type="term" value="F:ubiquitin protein ligase activity"/>
    <property type="evidence" value="ECO:0007669"/>
    <property type="project" value="UniProtKB-EC"/>
</dbReference>
<dbReference type="OrthoDB" id="272091at2759"/>
<evidence type="ECO:0000259" key="7">
    <source>
        <dbReference type="PROSITE" id="PS50199"/>
    </source>
</evidence>
<dbReference type="SUPFAM" id="SSF57850">
    <property type="entry name" value="RING/U-box"/>
    <property type="match status" value="1"/>
</dbReference>
<dbReference type="Gene3D" id="2.30.30.380">
    <property type="entry name" value="Zn-finger domain of Sec23/24"/>
    <property type="match status" value="1"/>
</dbReference>
<evidence type="ECO:0000256" key="2">
    <source>
        <dbReference type="ARBA" id="ARBA00022771"/>
    </source>
</evidence>
<dbReference type="Proteomes" id="UP000198406">
    <property type="component" value="Unassembled WGS sequence"/>
</dbReference>
<feature type="region of interest" description="Disordered" evidence="5">
    <location>
        <begin position="254"/>
        <end position="279"/>
    </location>
</feature>
<dbReference type="Pfam" id="PF13639">
    <property type="entry name" value="zf-RING_2"/>
    <property type="match status" value="1"/>
</dbReference>
<keyword evidence="1" id="KW-0479">Metal-binding</keyword>
<sequence>MENNDAVVEMVRCQDCGHVVPASNITIHQLRGCREARRRSTEREPSNSTTDNVESMDVDNLSDDEDDRKMEAEVNTEQSAASNPLIRPSIPSPVMENNPFASVAGRNSADPISILESPSPRNREVVDLVDGDDDEVQEIWPCPGCTFHNSLSNTICEICSAMRPNTNRMQEPTRRDRGNGDSPIRLMSGGALLGSLVGGAAAYMRGRPMSSGMIQGALSGAVGGAFANELFRSDILEAPDIAAAPRVVRTVRRRGPNGTTTVTTYMSHGAPATGRRRRGDPVMDHLLQMILAGNANRQMNIDGMNYEQLLEAFGDGTENRGADEGDIRSLPVSTVTDTSTIPNDHSDCMICLETFKVGDERKTLPCLHGFHSTCVDKWLRTSASCPVCKYSIRS</sequence>
<evidence type="ECO:0000256" key="1">
    <source>
        <dbReference type="ARBA" id="ARBA00022723"/>
    </source>
</evidence>
<keyword evidence="3" id="KW-0862">Zinc</keyword>
<feature type="compositionally biased region" description="Acidic residues" evidence="5">
    <location>
        <begin position="54"/>
        <end position="66"/>
    </location>
</feature>
<evidence type="ECO:0000256" key="4">
    <source>
        <dbReference type="PROSITE-ProRule" id="PRU00322"/>
    </source>
</evidence>
<dbReference type="InterPro" id="IPR001841">
    <property type="entry name" value="Znf_RING"/>
</dbReference>
<dbReference type="GO" id="GO:0005634">
    <property type="term" value="C:nucleus"/>
    <property type="evidence" value="ECO:0007669"/>
    <property type="project" value="TreeGrafter"/>
</dbReference>
<keyword evidence="8" id="KW-0012">Acyltransferase</keyword>
<dbReference type="Gene3D" id="3.30.40.10">
    <property type="entry name" value="Zinc/RING finger domain, C3HC4 (zinc finger)"/>
    <property type="match status" value="1"/>
</dbReference>
<dbReference type="PANTHER" id="PTHR45931:SF3">
    <property type="entry name" value="RING ZINC FINGER-CONTAINING PROTEIN"/>
    <property type="match status" value="1"/>
</dbReference>
<dbReference type="InterPro" id="IPR036443">
    <property type="entry name" value="Znf_RanBP2_sf"/>
</dbReference>